<reference evidence="2 3" key="1">
    <citation type="submission" date="2016-10" db="EMBL/GenBank/DDBJ databases">
        <authorList>
            <person name="de Groot N.N."/>
        </authorList>
    </citation>
    <scope>NUCLEOTIDE SEQUENCE [LARGE SCALE GENOMIC DNA]</scope>
    <source>
        <strain evidence="2 3">DSM 22274</strain>
    </source>
</reference>
<feature type="compositionally biased region" description="Polar residues" evidence="1">
    <location>
        <begin position="1"/>
        <end position="12"/>
    </location>
</feature>
<evidence type="ECO:0000256" key="1">
    <source>
        <dbReference type="SAM" id="MobiDB-lite"/>
    </source>
</evidence>
<feature type="region of interest" description="Disordered" evidence="1">
    <location>
        <begin position="1"/>
        <end position="43"/>
    </location>
</feature>
<evidence type="ECO:0000313" key="3">
    <source>
        <dbReference type="Proteomes" id="UP000182725"/>
    </source>
</evidence>
<dbReference type="AlphaFoldDB" id="A0A1H5N8I7"/>
<feature type="compositionally biased region" description="Low complexity" evidence="1">
    <location>
        <begin position="13"/>
        <end position="33"/>
    </location>
</feature>
<evidence type="ECO:0000313" key="2">
    <source>
        <dbReference type="EMBL" id="SEE97201.1"/>
    </source>
</evidence>
<accession>A0A1H5N8I7</accession>
<gene>
    <name evidence="2" type="ORF">SAMN04489740_3430</name>
</gene>
<dbReference type="EMBL" id="FNTV01000001">
    <property type="protein sequence ID" value="SEE97201.1"/>
    <property type="molecule type" value="Genomic_DNA"/>
</dbReference>
<dbReference type="Proteomes" id="UP000182725">
    <property type="component" value="Unassembled WGS sequence"/>
</dbReference>
<proteinExistence type="predicted"/>
<sequence length="110" mass="11547">MPQSPKQTSSNPSAQISAGSPVSSSQSVTPKSTTAQNPRNPMMMSKSSPLFCLLVGMCRAFGSSDCFPAMRPMAYFTAPAVSPATILRWKISTRITSGMVTTVPAAMTAV</sequence>
<protein>
    <submittedName>
        <fullName evidence="2">Uncharacterized protein</fullName>
    </submittedName>
</protein>
<organism evidence="2 3">
    <name type="scientific">Arthrobacter alpinus</name>
    <dbReference type="NCBI Taxonomy" id="656366"/>
    <lineage>
        <taxon>Bacteria</taxon>
        <taxon>Bacillati</taxon>
        <taxon>Actinomycetota</taxon>
        <taxon>Actinomycetes</taxon>
        <taxon>Micrococcales</taxon>
        <taxon>Micrococcaceae</taxon>
        <taxon>Arthrobacter</taxon>
    </lineage>
</organism>
<name>A0A1H5N8I7_9MICC</name>